<accession>A0ABP9D3V0</accession>
<reference evidence="4" key="1">
    <citation type="journal article" date="2019" name="Int. J. Syst. Evol. Microbiol.">
        <title>The Global Catalogue of Microorganisms (GCM) 10K type strain sequencing project: providing services to taxonomists for standard genome sequencing and annotation.</title>
        <authorList>
            <consortium name="The Broad Institute Genomics Platform"/>
            <consortium name="The Broad Institute Genome Sequencing Center for Infectious Disease"/>
            <person name="Wu L."/>
            <person name="Ma J."/>
        </authorList>
    </citation>
    <scope>NUCLEOTIDE SEQUENCE [LARGE SCALE GENOMIC DNA]</scope>
    <source>
        <strain evidence="4">JCM 18542</strain>
    </source>
</reference>
<keyword evidence="2" id="KW-0812">Transmembrane</keyword>
<gene>
    <name evidence="3" type="ORF">GCM10023353_38450</name>
</gene>
<feature type="region of interest" description="Disordered" evidence="1">
    <location>
        <begin position="1"/>
        <end position="20"/>
    </location>
</feature>
<feature type="transmembrane region" description="Helical" evidence="2">
    <location>
        <begin position="76"/>
        <end position="96"/>
    </location>
</feature>
<evidence type="ECO:0008006" key="5">
    <source>
        <dbReference type="Google" id="ProtNLM"/>
    </source>
</evidence>
<sequence length="231" mass="22986">MTASPASGQGRARGTSPRPPVAAAAAAPAGIVGALLVLAAAIAGVQNAIVHAGWAPAPSWLGTLADAVDGARPQPWWGVVGAAAAACGVWLLVLAVKPRRRTAIAVSARAVSTPAGTHAHPATGGNDSGRDSDSVAADVAADVGDEDAATTVWLRPVDAARLAGDIARAVPAVTGAAATATRKKITVTARTVDTDTAAVRTQITDALTDRLAPIAGQVRIDAAVHTDKVHR</sequence>
<evidence type="ECO:0000313" key="3">
    <source>
        <dbReference type="EMBL" id="GAA4825632.1"/>
    </source>
</evidence>
<keyword evidence="4" id="KW-1185">Reference proteome</keyword>
<feature type="region of interest" description="Disordered" evidence="1">
    <location>
        <begin position="114"/>
        <end position="135"/>
    </location>
</feature>
<dbReference type="Proteomes" id="UP001500839">
    <property type="component" value="Unassembled WGS sequence"/>
</dbReference>
<feature type="transmembrane region" description="Helical" evidence="2">
    <location>
        <begin position="21"/>
        <end position="45"/>
    </location>
</feature>
<proteinExistence type="predicted"/>
<dbReference type="EMBL" id="BAABKQ010000002">
    <property type="protein sequence ID" value="GAA4825632.1"/>
    <property type="molecule type" value="Genomic_DNA"/>
</dbReference>
<keyword evidence="2" id="KW-1133">Transmembrane helix</keyword>
<comment type="caution">
    <text evidence="3">The sequence shown here is derived from an EMBL/GenBank/DDBJ whole genome shotgun (WGS) entry which is preliminary data.</text>
</comment>
<dbReference type="RefSeq" id="WP_345603216.1">
    <property type="nucleotide sequence ID" value="NZ_BAABKQ010000002.1"/>
</dbReference>
<name>A0ABP9D3V0_9ACTN</name>
<keyword evidence="2" id="KW-0472">Membrane</keyword>
<organism evidence="3 4">
    <name type="scientific">Tomitella cavernea</name>
    <dbReference type="NCBI Taxonomy" id="1387982"/>
    <lineage>
        <taxon>Bacteria</taxon>
        <taxon>Bacillati</taxon>
        <taxon>Actinomycetota</taxon>
        <taxon>Actinomycetes</taxon>
        <taxon>Mycobacteriales</taxon>
        <taxon>Tomitella</taxon>
    </lineage>
</organism>
<evidence type="ECO:0000256" key="1">
    <source>
        <dbReference type="SAM" id="MobiDB-lite"/>
    </source>
</evidence>
<evidence type="ECO:0000256" key="2">
    <source>
        <dbReference type="SAM" id="Phobius"/>
    </source>
</evidence>
<protein>
    <recommendedName>
        <fullName evidence="5">Alkaline shock response membrane anchor protein AmaP</fullName>
    </recommendedName>
</protein>
<evidence type="ECO:0000313" key="4">
    <source>
        <dbReference type="Proteomes" id="UP001500839"/>
    </source>
</evidence>